<proteinExistence type="predicted"/>
<dbReference type="AlphaFoldDB" id="A0A0E9QRU3"/>
<evidence type="ECO:0000256" key="1">
    <source>
        <dbReference type="SAM" id="Phobius"/>
    </source>
</evidence>
<keyword evidence="1" id="KW-1133">Transmembrane helix</keyword>
<keyword evidence="1" id="KW-0812">Transmembrane</keyword>
<protein>
    <submittedName>
        <fullName evidence="2">Uncharacterized protein</fullName>
    </submittedName>
</protein>
<dbReference type="EMBL" id="GBXM01089420">
    <property type="protein sequence ID" value="JAH19157.1"/>
    <property type="molecule type" value="Transcribed_RNA"/>
</dbReference>
<sequence>MFCTLNRFLIKICTGWFSSAMILFFTFIFLFIVNERKSSIQKDKCYRMSL</sequence>
<reference evidence="2" key="2">
    <citation type="journal article" date="2015" name="Fish Shellfish Immunol.">
        <title>Early steps in the European eel (Anguilla anguilla)-Vibrio vulnificus interaction in the gills: Role of the RtxA13 toxin.</title>
        <authorList>
            <person name="Callol A."/>
            <person name="Pajuelo D."/>
            <person name="Ebbesson L."/>
            <person name="Teles M."/>
            <person name="MacKenzie S."/>
            <person name="Amaro C."/>
        </authorList>
    </citation>
    <scope>NUCLEOTIDE SEQUENCE</scope>
</reference>
<evidence type="ECO:0000313" key="2">
    <source>
        <dbReference type="EMBL" id="JAH19157.1"/>
    </source>
</evidence>
<reference evidence="2" key="1">
    <citation type="submission" date="2014-11" db="EMBL/GenBank/DDBJ databases">
        <authorList>
            <person name="Amaro Gonzalez C."/>
        </authorList>
    </citation>
    <scope>NUCLEOTIDE SEQUENCE</scope>
</reference>
<name>A0A0E9QRU3_ANGAN</name>
<feature type="transmembrane region" description="Helical" evidence="1">
    <location>
        <begin position="15"/>
        <end position="34"/>
    </location>
</feature>
<accession>A0A0E9QRU3</accession>
<organism evidence="2">
    <name type="scientific">Anguilla anguilla</name>
    <name type="common">European freshwater eel</name>
    <name type="synonym">Muraena anguilla</name>
    <dbReference type="NCBI Taxonomy" id="7936"/>
    <lineage>
        <taxon>Eukaryota</taxon>
        <taxon>Metazoa</taxon>
        <taxon>Chordata</taxon>
        <taxon>Craniata</taxon>
        <taxon>Vertebrata</taxon>
        <taxon>Euteleostomi</taxon>
        <taxon>Actinopterygii</taxon>
        <taxon>Neopterygii</taxon>
        <taxon>Teleostei</taxon>
        <taxon>Anguilliformes</taxon>
        <taxon>Anguillidae</taxon>
        <taxon>Anguilla</taxon>
    </lineage>
</organism>
<keyword evidence="1" id="KW-0472">Membrane</keyword>